<dbReference type="RefSeq" id="WP_246431932.1">
    <property type="nucleotide sequence ID" value="NZ_CBCSLB010000019.1"/>
</dbReference>
<feature type="compositionally biased region" description="Low complexity" evidence="1">
    <location>
        <begin position="333"/>
        <end position="362"/>
    </location>
</feature>
<proteinExistence type="predicted"/>
<dbReference type="InterPro" id="IPR014197">
    <property type="entry name" value="Sporulation_prot_YunB"/>
</dbReference>
<reference evidence="3 4" key="1">
    <citation type="submission" date="2020-08" db="EMBL/GenBank/DDBJ databases">
        <title>Genomic Encyclopedia of Type Strains, Phase III (KMG-III): the genomes of soil and plant-associated and newly described type strains.</title>
        <authorList>
            <person name="Whitman W."/>
        </authorList>
    </citation>
    <scope>NUCLEOTIDE SEQUENCE [LARGE SCALE GENOMIC DNA]</scope>
    <source>
        <strain evidence="3 4">CECT 8234</strain>
    </source>
</reference>
<evidence type="ECO:0000313" key="4">
    <source>
        <dbReference type="Proteomes" id="UP000518605"/>
    </source>
</evidence>
<keyword evidence="2" id="KW-0472">Membrane</keyword>
<keyword evidence="2" id="KW-0812">Transmembrane</keyword>
<dbReference type="AlphaFoldDB" id="A0A7W5CBV3"/>
<evidence type="ECO:0000256" key="1">
    <source>
        <dbReference type="SAM" id="MobiDB-lite"/>
    </source>
</evidence>
<feature type="compositionally biased region" description="Polar residues" evidence="1">
    <location>
        <begin position="318"/>
        <end position="327"/>
    </location>
</feature>
<gene>
    <name evidence="3" type="ORF">FHS16_004944</name>
</gene>
<feature type="compositionally biased region" description="Low complexity" evidence="1">
    <location>
        <begin position="55"/>
        <end position="75"/>
    </location>
</feature>
<keyword evidence="4" id="KW-1185">Reference proteome</keyword>
<evidence type="ECO:0000313" key="3">
    <source>
        <dbReference type="EMBL" id="MBB3154862.1"/>
    </source>
</evidence>
<protein>
    <submittedName>
        <fullName evidence="3">Sporulation protein YunB</fullName>
    </submittedName>
</protein>
<keyword evidence="2" id="KW-1133">Transmembrane helix</keyword>
<dbReference type="NCBIfam" id="TIGR02832">
    <property type="entry name" value="spo_yunB"/>
    <property type="match status" value="1"/>
</dbReference>
<accession>A0A7W5CBV3</accession>
<feature type="region of interest" description="Disordered" evidence="1">
    <location>
        <begin position="301"/>
        <end position="371"/>
    </location>
</feature>
<comment type="caution">
    <text evidence="3">The sequence shown here is derived from an EMBL/GenBank/DDBJ whole genome shotgun (WGS) entry which is preliminary data.</text>
</comment>
<dbReference type="Pfam" id="PF09560">
    <property type="entry name" value="Spore_YunB"/>
    <property type="match status" value="1"/>
</dbReference>
<dbReference type="EMBL" id="JACHXW010000019">
    <property type="protein sequence ID" value="MBB3154862.1"/>
    <property type="molecule type" value="Genomic_DNA"/>
</dbReference>
<name>A0A7W5CBV3_9BACL</name>
<dbReference type="Proteomes" id="UP000518605">
    <property type="component" value="Unassembled WGS sequence"/>
</dbReference>
<sequence>MAKWGRRGWRFRPFGGSRMLGSGRPFSRVKAVSWGSRGSTSASRPAPKKWGTRGSSSSSRRPVLNFGGSRSKSSGSSGGAWGARPARPRIRRRTIFIITLVVMMVFTIQSFVYIERNLRPPLMNIAKIRVKQVATQAINKAITEQVASRSETDKLIDWKMNSNGKISGFMLNYAEHMSITSQTINTVQATLNDMKDIPEHIPIGHALNSAIISSFGPRVPVKFEPVGAVKVDLSTRQKDAGINMILVEVYIRIIAEVTIIIPFDTEPEIVETDIPISYLLVVGDVPMYYYDNTGKPVGDSAAQAPNISVPLGQGNGSGVTANPQNSGNEEDSNSGAAGAEGATEGSNESEGHSNNSGNVESNAGDAASGGE</sequence>
<feature type="region of interest" description="Disordered" evidence="1">
    <location>
        <begin position="31"/>
        <end position="85"/>
    </location>
</feature>
<feature type="transmembrane region" description="Helical" evidence="2">
    <location>
        <begin position="94"/>
        <end position="114"/>
    </location>
</feature>
<evidence type="ECO:0000256" key="2">
    <source>
        <dbReference type="SAM" id="Phobius"/>
    </source>
</evidence>
<organism evidence="3 4">
    <name type="scientific">Paenibacillus endophyticus</name>
    <dbReference type="NCBI Taxonomy" id="1294268"/>
    <lineage>
        <taxon>Bacteria</taxon>
        <taxon>Bacillati</taxon>
        <taxon>Bacillota</taxon>
        <taxon>Bacilli</taxon>
        <taxon>Bacillales</taxon>
        <taxon>Paenibacillaceae</taxon>
        <taxon>Paenibacillus</taxon>
    </lineage>
</organism>